<feature type="transmembrane region" description="Helical" evidence="1">
    <location>
        <begin position="77"/>
        <end position="97"/>
    </location>
</feature>
<dbReference type="InterPro" id="IPR005530">
    <property type="entry name" value="SPW"/>
</dbReference>
<evidence type="ECO:0000256" key="1">
    <source>
        <dbReference type="SAM" id="Phobius"/>
    </source>
</evidence>
<reference evidence="3 4" key="1">
    <citation type="submission" date="2006-06" db="EMBL/GenBank/DDBJ databases">
        <title>Complete sequence of Rubrobacter xylanophilus DSM 9941.</title>
        <authorList>
            <consortium name="US DOE Joint Genome Institute"/>
            <person name="Copeland A."/>
            <person name="Lucas S."/>
            <person name="Lapidus A."/>
            <person name="Barry K."/>
            <person name="Detter J.C."/>
            <person name="Glavina del Rio T."/>
            <person name="Hammon N."/>
            <person name="Israni S."/>
            <person name="Dalin E."/>
            <person name="Tice H."/>
            <person name="Pitluck S."/>
            <person name="Munk A.C."/>
            <person name="Brettin T."/>
            <person name="Bruce D."/>
            <person name="Han C."/>
            <person name="Tapia R."/>
            <person name="Gilna P."/>
            <person name="Schmutz J."/>
            <person name="Larimer F."/>
            <person name="Land M."/>
            <person name="Hauser L."/>
            <person name="Kyrpides N."/>
            <person name="Lykidis A."/>
            <person name="da Costa M.S."/>
            <person name="Rainey F.A."/>
            <person name="Empadinhas N."/>
            <person name="Jolivet E."/>
            <person name="Battista J.R."/>
            <person name="Richardson P."/>
        </authorList>
    </citation>
    <scope>NUCLEOTIDE SEQUENCE [LARGE SCALE GENOMIC DNA]</scope>
    <source>
        <strain evidence="4">DSM 9941 / NBRC 16129 / PRD-1</strain>
    </source>
</reference>
<dbReference type="HOGENOM" id="CLU_2142319_0_0_11"/>
<sequence length="119" mass="11622">MRARLLCALLGAWLMAAPGVLGHGGAAALSAHVAGPVVLGSSVVALWPALRPLRWVALPAGAWLLAAPPLLGYGPGAAANSLLVGAALAALAFAGGGGQEKVGGGWRAVLSGRTSEDGR</sequence>
<keyword evidence="1" id="KW-0472">Membrane</keyword>
<evidence type="ECO:0000313" key="4">
    <source>
        <dbReference type="Proteomes" id="UP000006637"/>
    </source>
</evidence>
<feature type="domain" description="SPW repeat-containing integral membrane" evidence="2">
    <location>
        <begin position="5"/>
        <end position="92"/>
    </location>
</feature>
<dbReference type="KEGG" id="rxy:Rxyl_2753"/>
<dbReference type="EMBL" id="CP000386">
    <property type="protein sequence ID" value="ABG05668.1"/>
    <property type="molecule type" value="Genomic_DNA"/>
</dbReference>
<name>Q1ASG0_RUBXD</name>
<dbReference type="Pfam" id="PF03779">
    <property type="entry name" value="SPW"/>
    <property type="match status" value="1"/>
</dbReference>
<gene>
    <name evidence="3" type="ordered locus">Rxyl_2753</name>
</gene>
<keyword evidence="4" id="KW-1185">Reference proteome</keyword>
<accession>Q1ASG0</accession>
<dbReference type="Proteomes" id="UP000006637">
    <property type="component" value="Chromosome"/>
</dbReference>
<dbReference type="STRING" id="266117.Rxyl_2753"/>
<proteinExistence type="predicted"/>
<evidence type="ECO:0000313" key="3">
    <source>
        <dbReference type="EMBL" id="ABG05668.1"/>
    </source>
</evidence>
<organism evidence="3 4">
    <name type="scientific">Rubrobacter xylanophilus (strain DSM 9941 / JCM 11954 / NBRC 16129 / PRD-1)</name>
    <dbReference type="NCBI Taxonomy" id="266117"/>
    <lineage>
        <taxon>Bacteria</taxon>
        <taxon>Bacillati</taxon>
        <taxon>Actinomycetota</taxon>
        <taxon>Rubrobacteria</taxon>
        <taxon>Rubrobacterales</taxon>
        <taxon>Rubrobacteraceae</taxon>
        <taxon>Rubrobacter</taxon>
    </lineage>
</organism>
<protein>
    <recommendedName>
        <fullName evidence="2">SPW repeat-containing integral membrane domain-containing protein</fullName>
    </recommendedName>
</protein>
<keyword evidence="1" id="KW-0812">Transmembrane</keyword>
<dbReference type="RefSeq" id="WP_011565677.1">
    <property type="nucleotide sequence ID" value="NC_008148.1"/>
</dbReference>
<keyword evidence="1" id="KW-1133">Transmembrane helix</keyword>
<dbReference type="eggNOG" id="ENOG502ZI75">
    <property type="taxonomic scope" value="Bacteria"/>
</dbReference>
<evidence type="ECO:0000259" key="2">
    <source>
        <dbReference type="Pfam" id="PF03779"/>
    </source>
</evidence>
<dbReference type="AlphaFoldDB" id="Q1ASG0"/>